<gene>
    <name evidence="1" type="ORF">P280DRAFT_542367</name>
</gene>
<sequence length="173" mass="19320">MDKNWDEVERMAQAASAADALIAGEYPSADTIQRWKKLFGYSDMEATQLVSQQRADVTRERISDDHWAEVSAAKEALGYDREAYEHSLQLQKVFKDNSATITATSSGGETTLFFKLGGLLDSPEKVKELAGLEELPKVVVGMGTTGPVKFCLVNKKTQKRLQKWLVQQTVLHR</sequence>
<dbReference type="Proteomes" id="UP000799753">
    <property type="component" value="Unassembled WGS sequence"/>
</dbReference>
<reference evidence="1" key="1">
    <citation type="journal article" date="2020" name="Stud. Mycol.">
        <title>101 Dothideomycetes genomes: a test case for predicting lifestyles and emergence of pathogens.</title>
        <authorList>
            <person name="Haridas S."/>
            <person name="Albert R."/>
            <person name="Binder M."/>
            <person name="Bloem J."/>
            <person name="Labutti K."/>
            <person name="Salamov A."/>
            <person name="Andreopoulos B."/>
            <person name="Baker S."/>
            <person name="Barry K."/>
            <person name="Bills G."/>
            <person name="Bluhm B."/>
            <person name="Cannon C."/>
            <person name="Castanera R."/>
            <person name="Culley D."/>
            <person name="Daum C."/>
            <person name="Ezra D."/>
            <person name="Gonzalez J."/>
            <person name="Henrissat B."/>
            <person name="Kuo A."/>
            <person name="Liang C."/>
            <person name="Lipzen A."/>
            <person name="Lutzoni F."/>
            <person name="Magnuson J."/>
            <person name="Mondo S."/>
            <person name="Nolan M."/>
            <person name="Ohm R."/>
            <person name="Pangilinan J."/>
            <person name="Park H.-J."/>
            <person name="Ramirez L."/>
            <person name="Alfaro M."/>
            <person name="Sun H."/>
            <person name="Tritt A."/>
            <person name="Yoshinaga Y."/>
            <person name="Zwiers L.-H."/>
            <person name="Turgeon B."/>
            <person name="Goodwin S."/>
            <person name="Spatafora J."/>
            <person name="Crous P."/>
            <person name="Grigoriev I."/>
        </authorList>
    </citation>
    <scope>NUCLEOTIDE SEQUENCE</scope>
    <source>
        <strain evidence="1">CBS 473.64</strain>
    </source>
</reference>
<dbReference type="OrthoDB" id="3262926at2759"/>
<name>A0A6A6S2A6_9PLEO</name>
<proteinExistence type="predicted"/>
<dbReference type="AlphaFoldDB" id="A0A6A6S2A6"/>
<accession>A0A6A6S2A6</accession>
<organism evidence="1 2">
    <name type="scientific">Massarina eburnea CBS 473.64</name>
    <dbReference type="NCBI Taxonomy" id="1395130"/>
    <lineage>
        <taxon>Eukaryota</taxon>
        <taxon>Fungi</taxon>
        <taxon>Dikarya</taxon>
        <taxon>Ascomycota</taxon>
        <taxon>Pezizomycotina</taxon>
        <taxon>Dothideomycetes</taxon>
        <taxon>Pleosporomycetidae</taxon>
        <taxon>Pleosporales</taxon>
        <taxon>Massarineae</taxon>
        <taxon>Massarinaceae</taxon>
        <taxon>Massarina</taxon>
    </lineage>
</organism>
<protein>
    <submittedName>
        <fullName evidence="1">Uncharacterized protein</fullName>
    </submittedName>
</protein>
<evidence type="ECO:0000313" key="1">
    <source>
        <dbReference type="EMBL" id="KAF2641221.1"/>
    </source>
</evidence>
<keyword evidence="2" id="KW-1185">Reference proteome</keyword>
<dbReference type="EMBL" id="MU006783">
    <property type="protein sequence ID" value="KAF2641221.1"/>
    <property type="molecule type" value="Genomic_DNA"/>
</dbReference>
<evidence type="ECO:0000313" key="2">
    <source>
        <dbReference type="Proteomes" id="UP000799753"/>
    </source>
</evidence>